<reference evidence="3 4" key="1">
    <citation type="journal article" date="2019" name="Environ. Microbiol.">
        <title>At the nexus of three kingdoms: the genome of the mycorrhizal fungus Gigaspora margarita provides insights into plant, endobacterial and fungal interactions.</title>
        <authorList>
            <person name="Venice F."/>
            <person name="Ghignone S."/>
            <person name="Salvioli di Fossalunga A."/>
            <person name="Amselem J."/>
            <person name="Novero M."/>
            <person name="Xianan X."/>
            <person name="Sedzielewska Toro K."/>
            <person name="Morin E."/>
            <person name="Lipzen A."/>
            <person name="Grigoriev I.V."/>
            <person name="Henrissat B."/>
            <person name="Martin F.M."/>
            <person name="Bonfante P."/>
        </authorList>
    </citation>
    <scope>NUCLEOTIDE SEQUENCE [LARGE SCALE GENOMIC DNA]</scope>
    <source>
        <strain evidence="3 4">BEG34</strain>
    </source>
</reference>
<keyword evidence="1" id="KW-0175">Coiled coil</keyword>
<evidence type="ECO:0000256" key="1">
    <source>
        <dbReference type="SAM" id="Coils"/>
    </source>
</evidence>
<dbReference type="OrthoDB" id="2439461at2759"/>
<protein>
    <submittedName>
        <fullName evidence="3">Uncharacterized protein</fullName>
    </submittedName>
</protein>
<dbReference type="EMBL" id="WTPW01000094">
    <property type="protein sequence ID" value="KAF0548846.1"/>
    <property type="molecule type" value="Genomic_DNA"/>
</dbReference>
<dbReference type="Proteomes" id="UP000439903">
    <property type="component" value="Unassembled WGS sequence"/>
</dbReference>
<gene>
    <name evidence="3" type="ORF">F8M41_025699</name>
</gene>
<dbReference type="AlphaFoldDB" id="A0A8H4AZX4"/>
<sequence length="116" mass="13478">MENIHTIYSLKELNAILLTEVAKLRKENDKIHELEKKLAEVEAGNAKLKQIIEENAMHDIQYPKSFEKKMDSFFDSEDKKMVSNLMRERNREKKLQTQVPLVKSPTSSEEETSTLG</sequence>
<proteinExistence type="predicted"/>
<accession>A0A8H4AZX4</accession>
<comment type="caution">
    <text evidence="3">The sequence shown here is derived from an EMBL/GenBank/DDBJ whole genome shotgun (WGS) entry which is preliminary data.</text>
</comment>
<evidence type="ECO:0000256" key="2">
    <source>
        <dbReference type="SAM" id="MobiDB-lite"/>
    </source>
</evidence>
<keyword evidence="4" id="KW-1185">Reference proteome</keyword>
<evidence type="ECO:0000313" key="4">
    <source>
        <dbReference type="Proteomes" id="UP000439903"/>
    </source>
</evidence>
<name>A0A8H4AZX4_GIGMA</name>
<feature type="region of interest" description="Disordered" evidence="2">
    <location>
        <begin position="87"/>
        <end position="116"/>
    </location>
</feature>
<evidence type="ECO:0000313" key="3">
    <source>
        <dbReference type="EMBL" id="KAF0548846.1"/>
    </source>
</evidence>
<feature type="coiled-coil region" evidence="1">
    <location>
        <begin position="17"/>
        <end position="54"/>
    </location>
</feature>
<organism evidence="3 4">
    <name type="scientific">Gigaspora margarita</name>
    <dbReference type="NCBI Taxonomy" id="4874"/>
    <lineage>
        <taxon>Eukaryota</taxon>
        <taxon>Fungi</taxon>
        <taxon>Fungi incertae sedis</taxon>
        <taxon>Mucoromycota</taxon>
        <taxon>Glomeromycotina</taxon>
        <taxon>Glomeromycetes</taxon>
        <taxon>Diversisporales</taxon>
        <taxon>Gigasporaceae</taxon>
        <taxon>Gigaspora</taxon>
    </lineage>
</organism>